<comment type="caution">
    <text evidence="1">The sequence shown here is derived from an EMBL/GenBank/DDBJ whole genome shotgun (WGS) entry which is preliminary data.</text>
</comment>
<evidence type="ECO:0000313" key="1">
    <source>
        <dbReference type="EMBL" id="MFC5513547.1"/>
    </source>
</evidence>
<dbReference type="EMBL" id="JBHSMS010000073">
    <property type="protein sequence ID" value="MFC5513547.1"/>
    <property type="molecule type" value="Genomic_DNA"/>
</dbReference>
<dbReference type="Pfam" id="PF08238">
    <property type="entry name" value="Sel1"/>
    <property type="match status" value="2"/>
</dbReference>
<evidence type="ECO:0000313" key="2">
    <source>
        <dbReference type="Proteomes" id="UP001596031"/>
    </source>
</evidence>
<name>A0ABW0PPF1_9BURK</name>
<reference evidence="2" key="1">
    <citation type="journal article" date="2019" name="Int. J. Syst. Evol. Microbiol.">
        <title>The Global Catalogue of Microorganisms (GCM) 10K type strain sequencing project: providing services to taxonomists for standard genome sequencing and annotation.</title>
        <authorList>
            <consortium name="The Broad Institute Genomics Platform"/>
            <consortium name="The Broad Institute Genome Sequencing Center for Infectious Disease"/>
            <person name="Wu L."/>
            <person name="Ma J."/>
        </authorList>
    </citation>
    <scope>NUCLEOTIDE SEQUENCE [LARGE SCALE GENOMIC DNA]</scope>
    <source>
        <strain evidence="2">CCUG 38813</strain>
    </source>
</reference>
<dbReference type="Proteomes" id="UP001596031">
    <property type="component" value="Unassembled WGS sequence"/>
</dbReference>
<dbReference type="Gene3D" id="1.25.40.10">
    <property type="entry name" value="Tetratricopeptide repeat domain"/>
    <property type="match status" value="1"/>
</dbReference>
<dbReference type="InterPro" id="IPR011990">
    <property type="entry name" value="TPR-like_helical_dom_sf"/>
</dbReference>
<protein>
    <recommendedName>
        <fullName evidence="3">TPR repeat protein</fullName>
    </recommendedName>
</protein>
<dbReference type="SMART" id="SM00671">
    <property type="entry name" value="SEL1"/>
    <property type="match status" value="2"/>
</dbReference>
<organism evidence="1 2">
    <name type="scientific">Massilia jejuensis</name>
    <dbReference type="NCBI Taxonomy" id="648894"/>
    <lineage>
        <taxon>Bacteria</taxon>
        <taxon>Pseudomonadati</taxon>
        <taxon>Pseudomonadota</taxon>
        <taxon>Betaproteobacteria</taxon>
        <taxon>Burkholderiales</taxon>
        <taxon>Oxalobacteraceae</taxon>
        <taxon>Telluria group</taxon>
        <taxon>Massilia</taxon>
    </lineage>
</organism>
<evidence type="ECO:0008006" key="3">
    <source>
        <dbReference type="Google" id="ProtNLM"/>
    </source>
</evidence>
<dbReference type="RefSeq" id="WP_379725927.1">
    <property type="nucleotide sequence ID" value="NZ_JBHSMS010000073.1"/>
</dbReference>
<keyword evidence="2" id="KW-1185">Reference proteome</keyword>
<dbReference type="InterPro" id="IPR006597">
    <property type="entry name" value="Sel1-like"/>
</dbReference>
<proteinExistence type="predicted"/>
<dbReference type="SUPFAM" id="SSF81901">
    <property type="entry name" value="HCP-like"/>
    <property type="match status" value="1"/>
</dbReference>
<accession>A0ABW0PPF1</accession>
<gene>
    <name evidence="1" type="ORF">ACFPOU_20825</name>
</gene>
<sequence>MTPEVQWNRDLLGSGRIEQLAGSMAQHNKAAEAAVDDSMISRVKRSLPTLDQFGNSLKYGAFSAVSPQGPEVISLIRTVPMRAGKDRNEILGKLLNFSRQGVPEAQNFSGFVYEYGLFGAPRNLQLAREHYRAAASRRYQPAVFNLANMAYVGKGQAQDVDMARELVHQAFAIGAESSGRVCGLASFIEYRRGDQASALRLGQFCYSGLAHIPNAAYNNQLPLTQRIKMLRDSIGTGALDGYRWLEQITQRAGPDREFLYCKYRLVNQLRANPVRADAKALARTCYESSTANPGGRNADVAVQGIASFAVTEVRALEQSRQTNRFHYSWSVPYLPFAQRDVDLYEPVMKEAK</sequence>